<evidence type="ECO:0000313" key="1">
    <source>
        <dbReference type="EMBL" id="QTA89655.1"/>
    </source>
</evidence>
<proteinExistence type="predicted"/>
<protein>
    <submittedName>
        <fullName evidence="1">Uncharacterized protein</fullName>
    </submittedName>
</protein>
<organism evidence="1 2">
    <name type="scientific">Desulfonema magnum</name>
    <dbReference type="NCBI Taxonomy" id="45655"/>
    <lineage>
        <taxon>Bacteria</taxon>
        <taxon>Pseudomonadati</taxon>
        <taxon>Thermodesulfobacteriota</taxon>
        <taxon>Desulfobacteria</taxon>
        <taxon>Desulfobacterales</taxon>
        <taxon>Desulfococcaceae</taxon>
        <taxon>Desulfonema</taxon>
    </lineage>
</organism>
<dbReference type="AlphaFoldDB" id="A0A975GQ93"/>
<dbReference type="Proteomes" id="UP000663722">
    <property type="component" value="Chromosome"/>
</dbReference>
<name>A0A975GQ93_9BACT</name>
<sequence>MVDSELGIALLDNQIFSDLRSSGQIRSAKIVFLQLRKNIFRTPELLQICRPHGALPGSPKSVIIRIFDPIRSDSLPFCENRNPLSGDFTNSEAVDSCFRRNGKKNLIIE</sequence>
<accession>A0A975GQ93</accession>
<dbReference type="EMBL" id="CP061800">
    <property type="protein sequence ID" value="QTA89655.1"/>
    <property type="molecule type" value="Genomic_DNA"/>
</dbReference>
<keyword evidence="2" id="KW-1185">Reference proteome</keyword>
<gene>
    <name evidence="1" type="ORF">dnm_057120</name>
</gene>
<reference evidence="1" key="1">
    <citation type="journal article" date="2021" name="Microb. Physiol.">
        <title>Proteogenomic Insights into the Physiology of Marine, Sulfate-Reducing, Filamentous Desulfonema limicola and Desulfonema magnum.</title>
        <authorList>
            <person name="Schnaars V."/>
            <person name="Wohlbrand L."/>
            <person name="Scheve S."/>
            <person name="Hinrichs C."/>
            <person name="Reinhardt R."/>
            <person name="Rabus R."/>
        </authorList>
    </citation>
    <scope>NUCLEOTIDE SEQUENCE</scope>
    <source>
        <strain evidence="1">4be13</strain>
    </source>
</reference>
<evidence type="ECO:0000313" key="2">
    <source>
        <dbReference type="Proteomes" id="UP000663722"/>
    </source>
</evidence>
<dbReference type="KEGG" id="dmm:dnm_057120"/>